<dbReference type="Gene3D" id="1.25.10.10">
    <property type="entry name" value="Leucine-rich Repeat Variant"/>
    <property type="match status" value="1"/>
</dbReference>
<dbReference type="OrthoDB" id="435593at2759"/>
<dbReference type="SUPFAM" id="SSF48371">
    <property type="entry name" value="ARM repeat"/>
    <property type="match status" value="1"/>
</dbReference>
<feature type="domain" description="Importin N-terminal" evidence="1">
    <location>
        <begin position="26"/>
        <end position="93"/>
    </location>
</feature>
<keyword evidence="3" id="KW-1185">Reference proteome</keyword>
<dbReference type="PANTHER" id="PTHR12363">
    <property type="entry name" value="TRANSPORTIN 3 AND IMPORTIN 13"/>
    <property type="match status" value="1"/>
</dbReference>
<dbReference type="InterPro" id="IPR057942">
    <property type="entry name" value="TPR_TNPO3_IPO13_3rd"/>
</dbReference>
<sequence>MANIQDLLSALDVFSRAPDKASIERANSWLQDFQHSPEAWSTCNVLLRSPDSPVPAKIFAAQTFRTKVTYDLSQMTPENVLALRDTLLSALETYHTGPRTIVVQLSLAIAGLALQLPSWDNPVQGLIDSFGRNPAMVPTLLEFLTLLPEEVVGNTRIPISDKDYRERSGQLLTANATKILELLSVYINASGVTAAVQSQVFNCLYSWLTAGEISITALAETSLFNYAFEALASEELFDAAVDVICQMIHETQEIDDNMPVIQLIVPRVIALKTQLVKDHEDPEKIKGYARIFSEAGETYRFLLLQHTETFFPLVDAIGQCSAYPDLDIVPITFPFWMRLAQNLGKRSSISPLFLEAYQTLMTVVIKHLHFPPDSSPLTGQAADNFRAFRHVMGDTLKDCCFVLRTETCLLATYQLVANALARGPDAAWQEIEAPLFAMRSMGAEIDPEDSNAVPKIIDLIPSLPDHPRVRYAALLIISRYSEWINVHPDYIPLQLQYISAGFENADSEVVAAAGQALKYMCQDCKQHLTEFLPTLHNFLTTTGSKLSQDDRRQVYEAIAYVISAMPMNRAADSLKQFSLGILTQVHAIAIKPTPPIKAEIEEVGNGLENLEVMLHVVQGYGDDLPPTCQNTCEEAWLVFDNFLSNYGLNYDLAERATRVLRRGVDLFGKSALTVAPSVVSRMSQAFEATGYPSFLWIAGKIIGRFGNEADPNLQVALREIFERSTNKMAAMLQVNAPGEIPDVLEDYIQMLLQYMNLAPELLFTAPSFSLAFRCAMTGLTVVHSDIVFGALDLFRSIMTHDCMEPVTPSTPPRYTIYAAAIRSAMEKEGFQFVACILNGLVGDFPEDADSIVVSIFRALVYVWSTQLLAWLPPVLEQLPATSVPNEAKAQFLRDVTTTSVNTRQYDKVKYAILAFDRACRKARDRRRNGI</sequence>
<evidence type="ECO:0000313" key="2">
    <source>
        <dbReference type="EMBL" id="KAF8905486.1"/>
    </source>
</evidence>
<dbReference type="InterPro" id="IPR016024">
    <property type="entry name" value="ARM-type_fold"/>
</dbReference>
<accession>A0A9P5NQG2</accession>
<dbReference type="GO" id="GO:0031267">
    <property type="term" value="F:small GTPase binding"/>
    <property type="evidence" value="ECO:0007669"/>
    <property type="project" value="InterPro"/>
</dbReference>
<dbReference type="Pfam" id="PF24139">
    <property type="entry name" value="TPR_TNPO3_IPO13_4th"/>
    <property type="match status" value="1"/>
</dbReference>
<dbReference type="Pfam" id="PF03810">
    <property type="entry name" value="IBN_N"/>
    <property type="match status" value="1"/>
</dbReference>
<dbReference type="GO" id="GO:0006606">
    <property type="term" value="P:protein import into nucleus"/>
    <property type="evidence" value="ECO:0007669"/>
    <property type="project" value="TreeGrafter"/>
</dbReference>
<dbReference type="InterPro" id="IPR001494">
    <property type="entry name" value="Importin-beta_N"/>
</dbReference>
<organism evidence="2 3">
    <name type="scientific">Gymnopilus junonius</name>
    <name type="common">Spectacular rustgill mushroom</name>
    <name type="synonym">Gymnopilus spectabilis subsp. junonius</name>
    <dbReference type="NCBI Taxonomy" id="109634"/>
    <lineage>
        <taxon>Eukaryota</taxon>
        <taxon>Fungi</taxon>
        <taxon>Dikarya</taxon>
        <taxon>Basidiomycota</taxon>
        <taxon>Agaricomycotina</taxon>
        <taxon>Agaricomycetes</taxon>
        <taxon>Agaricomycetidae</taxon>
        <taxon>Agaricales</taxon>
        <taxon>Agaricineae</taxon>
        <taxon>Hymenogastraceae</taxon>
        <taxon>Gymnopilus</taxon>
    </lineage>
</organism>
<dbReference type="InterPro" id="IPR011989">
    <property type="entry name" value="ARM-like"/>
</dbReference>
<dbReference type="InterPro" id="IPR058537">
    <property type="entry name" value="TPR_TNPO3_IPO13_4th"/>
</dbReference>
<dbReference type="PROSITE" id="PS50166">
    <property type="entry name" value="IMPORTIN_B_NT"/>
    <property type="match status" value="1"/>
</dbReference>
<dbReference type="Pfam" id="PF24138">
    <property type="entry name" value="TPR_TNPO3_IPO13_2nd"/>
    <property type="match status" value="1"/>
</dbReference>
<dbReference type="GO" id="GO:0005737">
    <property type="term" value="C:cytoplasm"/>
    <property type="evidence" value="ECO:0007669"/>
    <property type="project" value="TreeGrafter"/>
</dbReference>
<dbReference type="SMART" id="SM00913">
    <property type="entry name" value="IBN_N"/>
    <property type="match status" value="1"/>
</dbReference>
<dbReference type="Pfam" id="PF08389">
    <property type="entry name" value="Xpo1"/>
    <property type="match status" value="1"/>
</dbReference>
<comment type="caution">
    <text evidence="2">The sequence shown here is derived from an EMBL/GenBank/DDBJ whole genome shotgun (WGS) entry which is preliminary data.</text>
</comment>
<evidence type="ECO:0000313" key="3">
    <source>
        <dbReference type="Proteomes" id="UP000724874"/>
    </source>
</evidence>
<dbReference type="InterPro" id="IPR013598">
    <property type="entry name" value="Exportin-1/Importin-b-like"/>
</dbReference>
<dbReference type="Pfam" id="PF24140">
    <property type="entry name" value="TPR_TNPO3_IPO13_3rd"/>
    <property type="match status" value="1"/>
</dbReference>
<gene>
    <name evidence="2" type="ORF">CPB84DRAFT_1771551</name>
</gene>
<protein>
    <submittedName>
        <fullName evidence="2">Armadillo-type protein</fullName>
    </submittedName>
</protein>
<dbReference type="Proteomes" id="UP000724874">
    <property type="component" value="Unassembled WGS sequence"/>
</dbReference>
<dbReference type="AlphaFoldDB" id="A0A9P5NQG2"/>
<dbReference type="PANTHER" id="PTHR12363:SF53">
    <property type="entry name" value="MRNA TRANSPORT REGULATOR MTR10"/>
    <property type="match status" value="1"/>
</dbReference>
<dbReference type="InterPro" id="IPR051345">
    <property type="entry name" value="Importin_beta-like_NTR"/>
</dbReference>
<name>A0A9P5NQG2_GYMJU</name>
<evidence type="ECO:0000259" key="1">
    <source>
        <dbReference type="PROSITE" id="PS50166"/>
    </source>
</evidence>
<reference evidence="2" key="1">
    <citation type="submission" date="2020-11" db="EMBL/GenBank/DDBJ databases">
        <authorList>
            <consortium name="DOE Joint Genome Institute"/>
            <person name="Ahrendt S."/>
            <person name="Riley R."/>
            <person name="Andreopoulos W."/>
            <person name="LaButti K."/>
            <person name="Pangilinan J."/>
            <person name="Ruiz-duenas F.J."/>
            <person name="Barrasa J.M."/>
            <person name="Sanchez-Garcia M."/>
            <person name="Camarero S."/>
            <person name="Miyauchi S."/>
            <person name="Serrano A."/>
            <person name="Linde D."/>
            <person name="Babiker R."/>
            <person name="Drula E."/>
            <person name="Ayuso-Fernandez I."/>
            <person name="Pacheco R."/>
            <person name="Padilla G."/>
            <person name="Ferreira P."/>
            <person name="Barriuso J."/>
            <person name="Kellner H."/>
            <person name="Castanera R."/>
            <person name="Alfaro M."/>
            <person name="Ramirez L."/>
            <person name="Pisabarro A.G."/>
            <person name="Kuo A."/>
            <person name="Tritt A."/>
            <person name="Lipzen A."/>
            <person name="He G."/>
            <person name="Yan M."/>
            <person name="Ng V."/>
            <person name="Cullen D."/>
            <person name="Martin F."/>
            <person name="Rosso M.-N."/>
            <person name="Henrissat B."/>
            <person name="Hibbett D."/>
            <person name="Martinez A.T."/>
            <person name="Grigoriev I.V."/>
        </authorList>
    </citation>
    <scope>NUCLEOTIDE SEQUENCE</scope>
    <source>
        <strain evidence="2">AH 44721</strain>
    </source>
</reference>
<dbReference type="EMBL" id="JADNYJ010000022">
    <property type="protein sequence ID" value="KAF8905486.1"/>
    <property type="molecule type" value="Genomic_DNA"/>
</dbReference>
<dbReference type="InterPro" id="IPR057941">
    <property type="entry name" value="TPR_TNPO3_IPO13_2nd"/>
</dbReference>
<proteinExistence type="predicted"/>